<proteinExistence type="predicted"/>
<gene>
    <name evidence="1" type="ORF">ALC53_07455</name>
</gene>
<dbReference type="EMBL" id="KQ976522">
    <property type="protein sequence ID" value="KYM82048.1"/>
    <property type="molecule type" value="Genomic_DNA"/>
</dbReference>
<feature type="non-terminal residue" evidence="1">
    <location>
        <position position="1"/>
    </location>
</feature>
<organism evidence="1 2">
    <name type="scientific">Atta colombica</name>
    <dbReference type="NCBI Taxonomy" id="520822"/>
    <lineage>
        <taxon>Eukaryota</taxon>
        <taxon>Metazoa</taxon>
        <taxon>Ecdysozoa</taxon>
        <taxon>Arthropoda</taxon>
        <taxon>Hexapoda</taxon>
        <taxon>Insecta</taxon>
        <taxon>Pterygota</taxon>
        <taxon>Neoptera</taxon>
        <taxon>Endopterygota</taxon>
        <taxon>Hymenoptera</taxon>
        <taxon>Apocrita</taxon>
        <taxon>Aculeata</taxon>
        <taxon>Formicoidea</taxon>
        <taxon>Formicidae</taxon>
        <taxon>Myrmicinae</taxon>
        <taxon>Atta</taxon>
    </lineage>
</organism>
<sequence>YFASFVHHDSLNLESSTNRYLRNAFRTFSEYFQESDNVAMESPKVNTCIIGLVHLTALHCCGGDAEEMPLCVKSSLDPICLSRNKLSTKSGAETNELLTKSKLSNESSWGRYLIRH</sequence>
<protein>
    <submittedName>
        <fullName evidence="1">Uncharacterized protein</fullName>
    </submittedName>
</protein>
<reference evidence="1 2" key="1">
    <citation type="submission" date="2015-09" db="EMBL/GenBank/DDBJ databases">
        <title>Atta colombica WGS genome.</title>
        <authorList>
            <person name="Nygaard S."/>
            <person name="Hu H."/>
            <person name="Boomsma J."/>
            <person name="Zhang G."/>
        </authorList>
    </citation>
    <scope>NUCLEOTIDE SEQUENCE [LARGE SCALE GENOMIC DNA]</scope>
    <source>
        <strain evidence="1">Treedump-2</strain>
        <tissue evidence="1">Whole body</tissue>
    </source>
</reference>
<accession>A0A195BBX1</accession>
<keyword evidence="2" id="KW-1185">Reference proteome</keyword>
<dbReference type="AlphaFoldDB" id="A0A195BBX1"/>
<evidence type="ECO:0000313" key="2">
    <source>
        <dbReference type="Proteomes" id="UP000078540"/>
    </source>
</evidence>
<evidence type="ECO:0000313" key="1">
    <source>
        <dbReference type="EMBL" id="KYM82048.1"/>
    </source>
</evidence>
<name>A0A195BBX1_9HYME</name>
<dbReference type="Proteomes" id="UP000078540">
    <property type="component" value="Unassembled WGS sequence"/>
</dbReference>